<protein>
    <recommendedName>
        <fullName evidence="3">Fe2OG dioxygenase domain-containing protein</fullName>
    </recommendedName>
</protein>
<accession>A0AAV9QQ98</accession>
<gene>
    <name evidence="1" type="ORF">LTR25_000927</name>
</gene>
<sequence>MATITLSASSPVVEGPQEKRMTLATKPLPRSLIDGAKVTEKVNFDVTKHVNFVPPSKIYTMKDIGLEGQGITDTAVSEPFPLWTPEAVAQTRAELFSPEVLATNHISSSFASDQIRGYCPDKAPFIYDAWNSPEVLRAVSSVAGIDLVPVCPLEIGHTNVSVPDETEQQQQQPPEENKPAFAWHHDSYPFVCVKMLSDCSAMEGGETEILLGNGDTKKVRGPSVGTAVVMQGRYIRHQALKAIGGKERISHITPFRPRSPFIKDESILATVRGISSLSELYHQYTLYRLENQEARIRAQLQRLRERHETRRDFDLAQVRDYLYNEREFLDFMLREVRDV</sequence>
<dbReference type="PANTHER" id="PTHR41677:SF1">
    <property type="entry name" value="FE2OG DIOXYGENASE DOMAIN-CONTAINING PROTEIN"/>
    <property type="match status" value="1"/>
</dbReference>
<name>A0AAV9QQ98_9PEZI</name>
<reference evidence="1 2" key="1">
    <citation type="submission" date="2023-06" db="EMBL/GenBank/DDBJ databases">
        <title>Black Yeasts Isolated from many extreme environments.</title>
        <authorList>
            <person name="Coleine C."/>
            <person name="Stajich J.E."/>
            <person name="Selbmann L."/>
        </authorList>
    </citation>
    <scope>NUCLEOTIDE SEQUENCE [LARGE SCALE GENOMIC DNA]</scope>
    <source>
        <strain evidence="1 2">CCFEE 5887</strain>
    </source>
</reference>
<evidence type="ECO:0000313" key="1">
    <source>
        <dbReference type="EMBL" id="KAK5545917.1"/>
    </source>
</evidence>
<dbReference type="PANTHER" id="PTHR41677">
    <property type="entry name" value="YALI0B19030P"/>
    <property type="match status" value="1"/>
</dbReference>
<dbReference type="Proteomes" id="UP001345827">
    <property type="component" value="Unassembled WGS sequence"/>
</dbReference>
<organism evidence="1 2">
    <name type="scientific">Vermiconidia calcicola</name>
    <dbReference type="NCBI Taxonomy" id="1690605"/>
    <lineage>
        <taxon>Eukaryota</taxon>
        <taxon>Fungi</taxon>
        <taxon>Dikarya</taxon>
        <taxon>Ascomycota</taxon>
        <taxon>Pezizomycotina</taxon>
        <taxon>Dothideomycetes</taxon>
        <taxon>Dothideomycetidae</taxon>
        <taxon>Mycosphaerellales</taxon>
        <taxon>Extremaceae</taxon>
        <taxon>Vermiconidia</taxon>
    </lineage>
</organism>
<evidence type="ECO:0000313" key="2">
    <source>
        <dbReference type="Proteomes" id="UP001345827"/>
    </source>
</evidence>
<comment type="caution">
    <text evidence="1">The sequence shown here is derived from an EMBL/GenBank/DDBJ whole genome shotgun (WGS) entry which is preliminary data.</text>
</comment>
<dbReference type="AlphaFoldDB" id="A0AAV9QQ98"/>
<dbReference type="EMBL" id="JAXLQG010000001">
    <property type="protein sequence ID" value="KAK5545917.1"/>
    <property type="molecule type" value="Genomic_DNA"/>
</dbReference>
<evidence type="ECO:0008006" key="3">
    <source>
        <dbReference type="Google" id="ProtNLM"/>
    </source>
</evidence>
<proteinExistence type="predicted"/>
<keyword evidence="2" id="KW-1185">Reference proteome</keyword>